<name>A0A1H3Y716_ALKAM</name>
<sequence length="120" mass="13959">MSIDDKIKQDLAEQAKELDRLMQQQDGLAGYLKTGFVSGISWVMKLSYVMAVVLTAIIFWCGYQFVVASPEQQLFWGVWLLLAFQAQVATKLWIFMETNRNHTAREIRRLELRLRQSEMA</sequence>
<dbReference type="InterPro" id="IPR046659">
    <property type="entry name" value="DUF6768"/>
</dbReference>
<dbReference type="OrthoDB" id="5770822at2"/>
<evidence type="ECO:0000313" key="2">
    <source>
        <dbReference type="EMBL" id="SEA07447.1"/>
    </source>
</evidence>
<dbReference type="EMBL" id="FNRM01000001">
    <property type="protein sequence ID" value="SEA07447.1"/>
    <property type="molecule type" value="Genomic_DNA"/>
</dbReference>
<organism evidence="2 3">
    <name type="scientific">Alkalimonas amylolytica</name>
    <dbReference type="NCBI Taxonomy" id="152573"/>
    <lineage>
        <taxon>Bacteria</taxon>
        <taxon>Pseudomonadati</taxon>
        <taxon>Pseudomonadota</taxon>
        <taxon>Gammaproteobacteria</taxon>
        <taxon>Alkalimonas</taxon>
    </lineage>
</organism>
<keyword evidence="3" id="KW-1185">Reference proteome</keyword>
<dbReference type="STRING" id="152573.SAMN04488051_101568"/>
<evidence type="ECO:0000313" key="3">
    <source>
        <dbReference type="Proteomes" id="UP000198773"/>
    </source>
</evidence>
<feature type="transmembrane region" description="Helical" evidence="1">
    <location>
        <begin position="74"/>
        <end position="95"/>
    </location>
</feature>
<reference evidence="2 3" key="1">
    <citation type="submission" date="2016-10" db="EMBL/GenBank/DDBJ databases">
        <authorList>
            <person name="de Groot N.N."/>
        </authorList>
    </citation>
    <scope>NUCLEOTIDE SEQUENCE [LARGE SCALE GENOMIC DNA]</scope>
    <source>
        <strain evidence="2 3">CGMCC 1.3430</strain>
    </source>
</reference>
<accession>A0A1H3Y716</accession>
<protein>
    <submittedName>
        <fullName evidence="2">Uncharacterized protein</fullName>
    </submittedName>
</protein>
<feature type="transmembrane region" description="Helical" evidence="1">
    <location>
        <begin position="48"/>
        <end position="68"/>
    </location>
</feature>
<keyword evidence="1" id="KW-1133">Transmembrane helix</keyword>
<evidence type="ECO:0000256" key="1">
    <source>
        <dbReference type="SAM" id="Phobius"/>
    </source>
</evidence>
<gene>
    <name evidence="2" type="ORF">SAMN04488051_101568</name>
</gene>
<dbReference type="AlphaFoldDB" id="A0A1H3Y716"/>
<dbReference type="Pfam" id="PF20556">
    <property type="entry name" value="DUF6768"/>
    <property type="match status" value="1"/>
</dbReference>
<dbReference type="RefSeq" id="WP_091339100.1">
    <property type="nucleotide sequence ID" value="NZ_FNRM01000001.1"/>
</dbReference>
<keyword evidence="1" id="KW-0812">Transmembrane</keyword>
<dbReference type="Proteomes" id="UP000198773">
    <property type="component" value="Unassembled WGS sequence"/>
</dbReference>
<keyword evidence="1" id="KW-0472">Membrane</keyword>
<proteinExistence type="predicted"/>